<accession>A0A6C0FCH3</accession>
<dbReference type="EMBL" id="MN738829">
    <property type="protein sequence ID" value="QHT38323.1"/>
    <property type="molecule type" value="Genomic_DNA"/>
</dbReference>
<reference evidence="1" key="1">
    <citation type="journal article" date="2020" name="Nature">
        <title>Giant virus diversity and host interactions through global metagenomics.</title>
        <authorList>
            <person name="Schulz F."/>
            <person name="Roux S."/>
            <person name="Paez-Espino D."/>
            <person name="Jungbluth S."/>
            <person name="Walsh D.A."/>
            <person name="Denef V.J."/>
            <person name="McMahon K.D."/>
            <person name="Konstantinidis K.T."/>
            <person name="Eloe-Fadrosh E.A."/>
            <person name="Kyrpides N.C."/>
            <person name="Woyke T."/>
        </authorList>
    </citation>
    <scope>NUCLEOTIDE SEQUENCE</scope>
    <source>
        <strain evidence="1">GVMAG-S-ERX556101-89</strain>
    </source>
</reference>
<proteinExistence type="predicted"/>
<protein>
    <submittedName>
        <fullName evidence="1">Uncharacterized protein</fullName>
    </submittedName>
</protein>
<organism evidence="1">
    <name type="scientific">viral metagenome</name>
    <dbReference type="NCBI Taxonomy" id="1070528"/>
    <lineage>
        <taxon>unclassified sequences</taxon>
        <taxon>metagenomes</taxon>
        <taxon>organismal metagenomes</taxon>
    </lineage>
</organism>
<evidence type="ECO:0000313" key="1">
    <source>
        <dbReference type="EMBL" id="QHT38323.1"/>
    </source>
</evidence>
<name>A0A6C0FCH3_9ZZZZ</name>
<sequence length="49" mass="5780">MVLRMGWYENLPPDEQTNENYTILYIGTLVLRSIVNRIIKVVSEPICKR</sequence>
<dbReference type="AlphaFoldDB" id="A0A6C0FCH3"/>